<dbReference type="AlphaFoldDB" id="A0A167Q6L5"/>
<evidence type="ECO:0000313" key="3">
    <source>
        <dbReference type="Proteomes" id="UP000076881"/>
    </source>
</evidence>
<gene>
    <name evidence="2" type="ORF">LEL_10920</name>
</gene>
<name>A0A167Q6L5_CORDF</name>
<accession>A0A167Q6L5</accession>
<feature type="region of interest" description="Disordered" evidence="1">
    <location>
        <begin position="85"/>
        <end position="235"/>
    </location>
</feature>
<organism evidence="2 3">
    <name type="scientific">Akanthomyces lecanii RCEF 1005</name>
    <dbReference type="NCBI Taxonomy" id="1081108"/>
    <lineage>
        <taxon>Eukaryota</taxon>
        <taxon>Fungi</taxon>
        <taxon>Dikarya</taxon>
        <taxon>Ascomycota</taxon>
        <taxon>Pezizomycotina</taxon>
        <taxon>Sordariomycetes</taxon>
        <taxon>Hypocreomycetidae</taxon>
        <taxon>Hypocreales</taxon>
        <taxon>Cordycipitaceae</taxon>
        <taxon>Akanthomyces</taxon>
        <taxon>Cordyceps confragosa</taxon>
    </lineage>
</organism>
<evidence type="ECO:0000256" key="1">
    <source>
        <dbReference type="SAM" id="MobiDB-lite"/>
    </source>
</evidence>
<feature type="region of interest" description="Disordered" evidence="1">
    <location>
        <begin position="1"/>
        <end position="33"/>
    </location>
</feature>
<proteinExistence type="predicted"/>
<dbReference type="Proteomes" id="UP000076881">
    <property type="component" value="Unassembled WGS sequence"/>
</dbReference>
<protein>
    <submittedName>
        <fullName evidence="2">Uncharacterized protein</fullName>
    </submittedName>
</protein>
<evidence type="ECO:0000313" key="2">
    <source>
        <dbReference type="EMBL" id="OAA57346.1"/>
    </source>
</evidence>
<feature type="compositionally biased region" description="Basic and acidic residues" evidence="1">
    <location>
        <begin position="8"/>
        <end position="24"/>
    </location>
</feature>
<sequence length="365" mass="38811">MDVASMEQDAHPGTEAAHDYAEKAKARKSGPSVLRKTEELADGANVFAAMVYWDPTHKYHRIAARLPEGETLPDLNRLVSEALAGRLPQPSVKPKKKRVTSRRRTNATGASRRAGKTQQIKRPLRRSARTHPTTASETIDNDVYTFRGDSEDTPDAESTNGGGGSSSDGRASGSSGGLFGSRSSSYHGLNTTHEQSPVGSEQRISASRQPDPRDTATQGGGIAAAADCAPPGSMEASAVESGLQSFEQRTETMDLLDESFFTNFGEDVAVAEAAAAAPPPVVIAHQEDASTSTTALPQLGRQDSFRRAAAPKPGLLASETWRRMAQNALGIVNLLLAPEPSSNQAGMGMPPLQHGWMQQSQVSIR</sequence>
<feature type="compositionally biased region" description="Basic residues" evidence="1">
    <location>
        <begin position="93"/>
        <end position="105"/>
    </location>
</feature>
<keyword evidence="3" id="KW-1185">Reference proteome</keyword>
<reference evidence="2 3" key="1">
    <citation type="journal article" date="2016" name="Genome Biol. Evol.">
        <title>Divergent and convergent evolution of fungal pathogenicity.</title>
        <authorList>
            <person name="Shang Y."/>
            <person name="Xiao G."/>
            <person name="Zheng P."/>
            <person name="Cen K."/>
            <person name="Zhan S."/>
            <person name="Wang C."/>
        </authorList>
    </citation>
    <scope>NUCLEOTIDE SEQUENCE [LARGE SCALE GENOMIC DNA]</scope>
    <source>
        <strain evidence="2 3">RCEF 1005</strain>
    </source>
</reference>
<dbReference type="EMBL" id="AZHF01000030">
    <property type="protein sequence ID" value="OAA57346.1"/>
    <property type="molecule type" value="Genomic_DNA"/>
</dbReference>
<comment type="caution">
    <text evidence="2">The sequence shown here is derived from an EMBL/GenBank/DDBJ whole genome shotgun (WGS) entry which is preliminary data.</text>
</comment>
<dbReference type="OrthoDB" id="4870413at2759"/>
<feature type="compositionally biased region" description="Polar residues" evidence="1">
    <location>
        <begin position="186"/>
        <end position="208"/>
    </location>
</feature>